<keyword evidence="5" id="KW-0190">Covalent protein-DNA linkage</keyword>
<protein>
    <recommendedName>
        <fullName evidence="8">Abasic site processing protein</fullName>
        <ecNumber evidence="8">3.4.-.-</ecNumber>
    </recommendedName>
</protein>
<dbReference type="RefSeq" id="WP_285763321.1">
    <property type="nucleotide sequence ID" value="NZ_BSYJ01000002.1"/>
</dbReference>
<comment type="similarity">
    <text evidence="1 8">Belongs to the SOS response-associated peptidase family.</text>
</comment>
<dbReference type="PANTHER" id="PTHR13604:SF0">
    <property type="entry name" value="ABASIC SITE PROCESSING PROTEIN HMCES"/>
    <property type="match status" value="1"/>
</dbReference>
<dbReference type="Gene3D" id="3.90.1680.10">
    <property type="entry name" value="SOS response associated peptidase-like"/>
    <property type="match status" value="1"/>
</dbReference>
<evidence type="ECO:0000256" key="7">
    <source>
        <dbReference type="ARBA" id="ARBA00023239"/>
    </source>
</evidence>
<evidence type="ECO:0000256" key="5">
    <source>
        <dbReference type="ARBA" id="ARBA00023124"/>
    </source>
</evidence>
<keyword evidence="6" id="KW-0238">DNA-binding</keyword>
<keyword evidence="4 8" id="KW-0378">Hydrolase</keyword>
<evidence type="ECO:0000256" key="3">
    <source>
        <dbReference type="ARBA" id="ARBA00022763"/>
    </source>
</evidence>
<organism evidence="9 10">
    <name type="scientific">Biformimicrobium ophioploci</name>
    <dbReference type="NCBI Taxonomy" id="3036711"/>
    <lineage>
        <taxon>Bacteria</taxon>
        <taxon>Pseudomonadati</taxon>
        <taxon>Pseudomonadota</taxon>
        <taxon>Gammaproteobacteria</taxon>
        <taxon>Cellvibrionales</taxon>
        <taxon>Microbulbiferaceae</taxon>
        <taxon>Biformimicrobium</taxon>
    </lineage>
</organism>
<reference evidence="9 10" key="1">
    <citation type="submission" date="2023-04" db="EMBL/GenBank/DDBJ databases">
        <title>Marinobulbifer ophiurae gen. nov., sp. Nov., isolate from tissue of brittle star Ophioplocus japonicus.</title>
        <authorList>
            <person name="Kawano K."/>
            <person name="Sawayama S."/>
            <person name="Nakagawa S."/>
        </authorList>
    </citation>
    <scope>NUCLEOTIDE SEQUENCE [LARGE SCALE GENOMIC DNA]</scope>
    <source>
        <strain evidence="9 10">NKW57</strain>
    </source>
</reference>
<keyword evidence="10" id="KW-1185">Reference proteome</keyword>
<comment type="caution">
    <text evidence="9">The sequence shown here is derived from an EMBL/GenBank/DDBJ whole genome shotgun (WGS) entry which is preliminary data.</text>
</comment>
<evidence type="ECO:0000256" key="1">
    <source>
        <dbReference type="ARBA" id="ARBA00008136"/>
    </source>
</evidence>
<evidence type="ECO:0000256" key="6">
    <source>
        <dbReference type="ARBA" id="ARBA00023125"/>
    </source>
</evidence>
<dbReference type="EMBL" id="BSYJ01000002">
    <property type="protein sequence ID" value="GMG86748.1"/>
    <property type="molecule type" value="Genomic_DNA"/>
</dbReference>
<evidence type="ECO:0000256" key="2">
    <source>
        <dbReference type="ARBA" id="ARBA00022670"/>
    </source>
</evidence>
<evidence type="ECO:0000256" key="4">
    <source>
        <dbReference type="ARBA" id="ARBA00022801"/>
    </source>
</evidence>
<dbReference type="SUPFAM" id="SSF143081">
    <property type="entry name" value="BB1717-like"/>
    <property type="match status" value="1"/>
</dbReference>
<evidence type="ECO:0000313" key="9">
    <source>
        <dbReference type="EMBL" id="GMG86748.1"/>
    </source>
</evidence>
<dbReference type="PANTHER" id="PTHR13604">
    <property type="entry name" value="DC12-RELATED"/>
    <property type="match status" value="1"/>
</dbReference>
<evidence type="ECO:0000313" key="10">
    <source>
        <dbReference type="Proteomes" id="UP001224392"/>
    </source>
</evidence>
<proteinExistence type="inferred from homology"/>
<dbReference type="InterPro" id="IPR003738">
    <property type="entry name" value="SRAP"/>
</dbReference>
<dbReference type="Proteomes" id="UP001224392">
    <property type="component" value="Unassembled WGS sequence"/>
</dbReference>
<keyword evidence="2 8" id="KW-0645">Protease</keyword>
<dbReference type="EC" id="3.4.-.-" evidence="8"/>
<accession>A0ABQ6LXB4</accession>
<dbReference type="InterPro" id="IPR036590">
    <property type="entry name" value="SRAP-like"/>
</dbReference>
<evidence type="ECO:0000256" key="8">
    <source>
        <dbReference type="RuleBase" id="RU364100"/>
    </source>
</evidence>
<keyword evidence="7" id="KW-0456">Lyase</keyword>
<keyword evidence="3" id="KW-0227">DNA damage</keyword>
<sequence length="223" mass="25733">MCGRFSEHLSKMYGWVEFLQDWPRPEHPRHNVAPTTNIGVVTAEGGRLMLWGMIPSWSDSFESSYATFNARIETLREKPTFRGAWKHGTRCLIPARGYFEWKQLGNYKQPYFIHDESHAPLVFAGLWEPWEPKDGKAEVEPRYSCTIITKPAEGKLAALHDRLPVMLELNQAEEWLRGEQREAEMVIPFSKSEGLTYYPVSRKVNNARVQADDLIDPIDDPAR</sequence>
<gene>
    <name evidence="9" type="ORF">MNKW57_10690</name>
</gene>
<name>A0ABQ6LXB4_9GAMM</name>
<dbReference type="Pfam" id="PF02586">
    <property type="entry name" value="SRAP"/>
    <property type="match status" value="1"/>
</dbReference>